<protein>
    <submittedName>
        <fullName evidence="1">Conserved protein</fullName>
    </submittedName>
</protein>
<dbReference type="eggNOG" id="COG3211">
    <property type="taxonomic scope" value="Bacteria"/>
</dbReference>
<evidence type="ECO:0000313" key="1">
    <source>
        <dbReference type="EMBL" id="GAK46056.1"/>
    </source>
</evidence>
<keyword evidence="2" id="KW-1185">Reference proteome</keyword>
<dbReference type="SUPFAM" id="SSF63829">
    <property type="entry name" value="Calcium-dependent phosphotriesterase"/>
    <property type="match status" value="1"/>
</dbReference>
<gene>
    <name evidence="1" type="ORF">M2A_2555</name>
</gene>
<dbReference type="Pfam" id="PF05787">
    <property type="entry name" value="PhoX"/>
    <property type="match status" value="1"/>
</dbReference>
<dbReference type="PANTHER" id="PTHR35399">
    <property type="entry name" value="SLR8030 PROTEIN"/>
    <property type="match status" value="1"/>
</dbReference>
<dbReference type="AlphaFoldDB" id="A0A081BDD8"/>
<dbReference type="InterPro" id="IPR008557">
    <property type="entry name" value="PhoX"/>
</dbReference>
<dbReference type="PROSITE" id="PS51318">
    <property type="entry name" value="TAT"/>
    <property type="match status" value="1"/>
</dbReference>
<proteinExistence type="predicted"/>
<accession>A0A081BDD8</accession>
<dbReference type="RefSeq" id="WP_045448223.1">
    <property type="nucleotide sequence ID" value="NZ_BBIO01000014.1"/>
</dbReference>
<dbReference type="EMBL" id="BBIO01000014">
    <property type="protein sequence ID" value="GAK46056.1"/>
    <property type="molecule type" value="Genomic_DNA"/>
</dbReference>
<organism evidence="1 2">
    <name type="scientific">Tepidicaulis marinus</name>
    <dbReference type="NCBI Taxonomy" id="1333998"/>
    <lineage>
        <taxon>Bacteria</taxon>
        <taxon>Pseudomonadati</taxon>
        <taxon>Pseudomonadota</taxon>
        <taxon>Alphaproteobacteria</taxon>
        <taxon>Hyphomicrobiales</taxon>
        <taxon>Parvibaculaceae</taxon>
        <taxon>Tepidicaulis</taxon>
    </lineage>
</organism>
<name>A0A081BDD8_9HYPH</name>
<dbReference type="InterPro" id="IPR006311">
    <property type="entry name" value="TAT_signal"/>
</dbReference>
<dbReference type="PANTHER" id="PTHR35399:SF2">
    <property type="entry name" value="DUF839 DOMAIN-CONTAINING PROTEIN"/>
    <property type="match status" value="1"/>
</dbReference>
<comment type="caution">
    <text evidence="1">The sequence shown here is derived from an EMBL/GenBank/DDBJ whole genome shotgun (WGS) entry which is preliminary data.</text>
</comment>
<sequence length="667" mass="72571">MSDTSRTRASNENFLALEKYERSEDRPVPRPMARPFSDIAAARFSRRSFLQGTSSAVLALGVSGALAGCSEEGEAGIPGFNFDEIAHGVDETHHVAPGHDADILLRWGDPLFADSPPFDPENQSPAAQLKQFGYNNDFLGLTPLPFGDEESPHALLCVNHEFTNDPLMHRALSEAADPRLAYTPQMARISMAAHGGTIVEVKKTDGKWAPVTDSPFNRRISALKTEMMLDGPAAGHARLKTSADPSGRKVTGTLNNCAGGMTPWGTYLMAEENFHGYFAGSLDEHPEKRNYERVGIPGGFYPWFIADERFDINKEPNEANRFGWIVEVDPYDPASTPVKHTALGRFKHEGCETVLAEDGRVVIYSGDDQRFEYLYKFISAAAVDPGNRRANMNLLSEGTLYVARFAEDGSGEWLPLVFGENGLDASNGFESQADVLIETRRAADILDATPLDRPEDVQPNPKTGRVYAALTNNSKRGEEATDAVNPRAHNIWGQIVEITPEGGDHSARKFTWDLLVKAGNPAKPEIGAAFNEKTSANGWFACPDNLEVDPQGRLWVATDQGKGWPKASGSADGLWALSTEGETRGLGRMFFRVPVGAEMCGPRFTADGEALFLAVQHPGADGAEDYAPHGRPSTYADPATRWPDFDPAMPPRPSIVVITRKGGGKVG</sequence>
<reference evidence="1 2" key="1">
    <citation type="submission" date="2014-07" db="EMBL/GenBank/DDBJ databases">
        <title>Tepidicaulis marinum gen. nov., sp. nov., a novel marine bacterium denitrifying nitrate to nitrous oxide strictly under microaerobic conditions.</title>
        <authorList>
            <person name="Takeuchi M."/>
            <person name="Yamagishi T."/>
            <person name="Kamagata Y."/>
            <person name="Oshima K."/>
            <person name="Hattori M."/>
            <person name="Katayama T."/>
            <person name="Hanada S."/>
            <person name="Tamaki H."/>
            <person name="Marumo K."/>
            <person name="Maeda H."/>
            <person name="Nedachi M."/>
            <person name="Iwasaki W."/>
            <person name="Suwa Y."/>
            <person name="Sakata S."/>
        </authorList>
    </citation>
    <scope>NUCLEOTIDE SEQUENCE [LARGE SCALE GENOMIC DNA]</scope>
    <source>
        <strain evidence="1 2">MA2</strain>
    </source>
</reference>
<dbReference type="Proteomes" id="UP000028702">
    <property type="component" value="Unassembled WGS sequence"/>
</dbReference>
<evidence type="ECO:0000313" key="2">
    <source>
        <dbReference type="Proteomes" id="UP000028702"/>
    </source>
</evidence>
<dbReference type="STRING" id="1333998.M2A_2555"/>